<evidence type="ECO:0000313" key="4">
    <source>
        <dbReference type="Proteomes" id="UP001592582"/>
    </source>
</evidence>
<organism evidence="3 4">
    <name type="scientific">Streptacidiphilus alkalitolerans</name>
    <dbReference type="NCBI Taxonomy" id="3342712"/>
    <lineage>
        <taxon>Bacteria</taxon>
        <taxon>Bacillati</taxon>
        <taxon>Actinomycetota</taxon>
        <taxon>Actinomycetes</taxon>
        <taxon>Kitasatosporales</taxon>
        <taxon>Streptomycetaceae</taxon>
        <taxon>Streptacidiphilus</taxon>
    </lineage>
</organism>
<dbReference type="CDD" id="cd13611">
    <property type="entry name" value="PBP2_YehZ"/>
    <property type="match status" value="1"/>
</dbReference>
<dbReference type="SUPFAM" id="SSF53850">
    <property type="entry name" value="Periplasmic binding protein-like II"/>
    <property type="match status" value="1"/>
</dbReference>
<keyword evidence="4" id="KW-1185">Reference proteome</keyword>
<name>A0ABV6VI11_9ACTN</name>
<sequence length="331" mass="35205">MTRRAAVTRRLLPLGALLLLAAPLAGCGLHSGTVIPSDLGPGTLGKGLPLKGVTLTIASKNFTENVILAEMMGLVWTAAGATVVDRTNISGSIGARQAIVSGTADGMYEYTGTAWITYLGNTKPIADPQRQWQAVHDADLKNGLTWLPQSRLNDTYALGGNAANVAKYHLKTLSDVAALSKSNPSAVTLCVDNEFGVRDDGLTGMEKAYGMSIPKSNIRTMDAGIVYTTLSAGKSCLLGDVYSTDGRIPALKLQVLDDDKHFFPNYDAAPELYSKAVREHPAITGLLDPVSAKLDNTVAQQLNSKVDVDGQDPRAVARQWLIDKGFVVPKK</sequence>
<protein>
    <submittedName>
        <fullName evidence="3">Glycine betaine ABC transporter substrate-binding protein</fullName>
    </submittedName>
</protein>
<feature type="chain" id="PRO_5046909433" evidence="1">
    <location>
        <begin position="22"/>
        <end position="331"/>
    </location>
</feature>
<dbReference type="Gene3D" id="3.40.190.10">
    <property type="entry name" value="Periplasmic binding protein-like II"/>
    <property type="match status" value="1"/>
</dbReference>
<dbReference type="RefSeq" id="WP_380515141.1">
    <property type="nucleotide sequence ID" value="NZ_JBHEZX010000016.1"/>
</dbReference>
<feature type="domain" description="ABC-type glycine betaine transport system substrate-binding" evidence="2">
    <location>
        <begin position="54"/>
        <end position="321"/>
    </location>
</feature>
<dbReference type="Pfam" id="PF04069">
    <property type="entry name" value="OpuAC"/>
    <property type="match status" value="1"/>
</dbReference>
<reference evidence="3 4" key="1">
    <citation type="submission" date="2024-09" db="EMBL/GenBank/DDBJ databases">
        <authorList>
            <person name="Lee S.D."/>
        </authorList>
    </citation>
    <scope>NUCLEOTIDE SEQUENCE [LARGE SCALE GENOMIC DNA]</scope>
    <source>
        <strain evidence="3 4">N1-1</strain>
    </source>
</reference>
<dbReference type="InterPro" id="IPR007210">
    <property type="entry name" value="ABC_Gly_betaine_transp_sub-bd"/>
</dbReference>
<dbReference type="Proteomes" id="UP001592582">
    <property type="component" value="Unassembled WGS sequence"/>
</dbReference>
<dbReference type="EMBL" id="JBHEZX010000016">
    <property type="protein sequence ID" value="MFC1413379.1"/>
    <property type="molecule type" value="Genomic_DNA"/>
</dbReference>
<comment type="caution">
    <text evidence="3">The sequence shown here is derived from an EMBL/GenBank/DDBJ whole genome shotgun (WGS) entry which is preliminary data.</text>
</comment>
<gene>
    <name evidence="3" type="ORF">ACEZDG_29360</name>
</gene>
<keyword evidence="1" id="KW-0732">Signal</keyword>
<feature type="signal peptide" evidence="1">
    <location>
        <begin position="1"/>
        <end position="21"/>
    </location>
</feature>
<evidence type="ECO:0000259" key="2">
    <source>
        <dbReference type="Pfam" id="PF04069"/>
    </source>
</evidence>
<proteinExistence type="predicted"/>
<dbReference type="Gene3D" id="3.40.190.120">
    <property type="entry name" value="Osmoprotection protein (prox), domain 2"/>
    <property type="match status" value="1"/>
</dbReference>
<evidence type="ECO:0000256" key="1">
    <source>
        <dbReference type="SAM" id="SignalP"/>
    </source>
</evidence>
<accession>A0ABV6VI11</accession>
<evidence type="ECO:0000313" key="3">
    <source>
        <dbReference type="EMBL" id="MFC1413379.1"/>
    </source>
</evidence>